<accession>A0ABR8Q6L2</accession>
<dbReference type="Pfam" id="PF02653">
    <property type="entry name" value="BPD_transp_2"/>
    <property type="match status" value="1"/>
</dbReference>
<evidence type="ECO:0000256" key="6">
    <source>
        <dbReference type="SAM" id="Phobius"/>
    </source>
</evidence>
<comment type="subcellular location">
    <subcellularLocation>
        <location evidence="1">Cell membrane</location>
        <topology evidence="1">Multi-pass membrane protein</topology>
    </subcellularLocation>
</comment>
<keyword evidence="8" id="KW-1185">Reference proteome</keyword>
<feature type="transmembrane region" description="Helical" evidence="6">
    <location>
        <begin position="86"/>
        <end position="104"/>
    </location>
</feature>
<organism evidence="7 8">
    <name type="scientific">Clostridium gallinarum</name>
    <dbReference type="NCBI Taxonomy" id="2762246"/>
    <lineage>
        <taxon>Bacteria</taxon>
        <taxon>Bacillati</taxon>
        <taxon>Bacillota</taxon>
        <taxon>Clostridia</taxon>
        <taxon>Eubacteriales</taxon>
        <taxon>Clostridiaceae</taxon>
        <taxon>Clostridium</taxon>
    </lineage>
</organism>
<dbReference type="EMBL" id="JACSQZ010000058">
    <property type="protein sequence ID" value="MBD7916066.1"/>
    <property type="molecule type" value="Genomic_DNA"/>
</dbReference>
<evidence type="ECO:0000256" key="3">
    <source>
        <dbReference type="ARBA" id="ARBA00022692"/>
    </source>
</evidence>
<keyword evidence="3 6" id="KW-0812">Transmembrane</keyword>
<dbReference type="PANTHER" id="PTHR47089:SF1">
    <property type="entry name" value="GUANOSINE ABC TRANSPORTER PERMEASE PROTEIN NUPP"/>
    <property type="match status" value="1"/>
</dbReference>
<evidence type="ECO:0000256" key="1">
    <source>
        <dbReference type="ARBA" id="ARBA00004651"/>
    </source>
</evidence>
<feature type="transmembrane region" description="Helical" evidence="6">
    <location>
        <begin position="143"/>
        <end position="166"/>
    </location>
</feature>
<protein>
    <submittedName>
        <fullName evidence="7">ABC transporter permease</fullName>
    </submittedName>
</protein>
<feature type="transmembrane region" description="Helical" evidence="6">
    <location>
        <begin position="327"/>
        <end position="346"/>
    </location>
</feature>
<gene>
    <name evidence="7" type="ORF">H9660_13005</name>
</gene>
<evidence type="ECO:0000256" key="4">
    <source>
        <dbReference type="ARBA" id="ARBA00022989"/>
    </source>
</evidence>
<dbReference type="CDD" id="cd06580">
    <property type="entry name" value="TM_PBP1_transp_TpRbsC_like"/>
    <property type="match status" value="1"/>
</dbReference>
<dbReference type="Proteomes" id="UP000640335">
    <property type="component" value="Unassembled WGS sequence"/>
</dbReference>
<feature type="transmembrane region" description="Helical" evidence="6">
    <location>
        <begin position="296"/>
        <end position="315"/>
    </location>
</feature>
<dbReference type="PRINTS" id="PR00173">
    <property type="entry name" value="EDTRNSPORT"/>
</dbReference>
<comment type="caution">
    <text evidence="7">The sequence shown here is derived from an EMBL/GenBank/DDBJ whole genome shotgun (WGS) entry which is preliminary data.</text>
</comment>
<name>A0ABR8Q6L2_9CLOT</name>
<feature type="transmembrane region" description="Helical" evidence="6">
    <location>
        <begin position="196"/>
        <end position="214"/>
    </location>
</feature>
<evidence type="ECO:0000313" key="7">
    <source>
        <dbReference type="EMBL" id="MBD7916066.1"/>
    </source>
</evidence>
<dbReference type="InterPro" id="IPR001851">
    <property type="entry name" value="ABC_transp_permease"/>
</dbReference>
<evidence type="ECO:0000256" key="2">
    <source>
        <dbReference type="ARBA" id="ARBA00022475"/>
    </source>
</evidence>
<dbReference type="RefSeq" id="WP_191750815.1">
    <property type="nucleotide sequence ID" value="NZ_JACSQZ010000058.1"/>
</dbReference>
<keyword evidence="5 6" id="KW-0472">Membrane</keyword>
<keyword evidence="2" id="KW-1003">Cell membrane</keyword>
<sequence>MKSKINKFARFFEPLKHPIQAIVVGLILGGVIIGLSGFNPIEAMLGMFKGGFGSAYYLTTTLTRSVPIIFAGLAGALAWGSGYSSLGAAGQMVLGAFTSAVIAANCPGPAVFVVIVSLLTGMVVGILYSILSAYLSERFKLDLLIITLMLNYVADYIASYFTTYVVKDPLAVDSSAIQTQKLTDAILPKIFKGYSLHWGFVIALIAVLLILFIMKKTSFGYKAKMGGLNPNFANYGGVNSTKMMYYVLMLSGAIAGLGGACEVLGARYRYVDAMITSPGYAWTGIIASLMSSNHPVGILVSSIFLAGLTTGGSTIERSMGVPSEVTTIIQGIITLLITARFVVKWYKKNKEASTKEGAQ</sequence>
<proteinExistence type="predicted"/>
<evidence type="ECO:0000313" key="8">
    <source>
        <dbReference type="Proteomes" id="UP000640335"/>
    </source>
</evidence>
<evidence type="ECO:0000256" key="5">
    <source>
        <dbReference type="ARBA" id="ARBA00023136"/>
    </source>
</evidence>
<feature type="transmembrane region" description="Helical" evidence="6">
    <location>
        <begin position="110"/>
        <end position="131"/>
    </location>
</feature>
<feature type="transmembrane region" description="Helical" evidence="6">
    <location>
        <begin position="271"/>
        <end position="289"/>
    </location>
</feature>
<feature type="transmembrane region" description="Helical" evidence="6">
    <location>
        <begin position="21"/>
        <end position="41"/>
    </location>
</feature>
<keyword evidence="4 6" id="KW-1133">Transmembrane helix</keyword>
<dbReference type="PANTHER" id="PTHR47089">
    <property type="entry name" value="ABC TRANSPORTER, PERMEASE PROTEIN"/>
    <property type="match status" value="1"/>
</dbReference>
<feature type="transmembrane region" description="Helical" evidence="6">
    <location>
        <begin position="61"/>
        <end position="79"/>
    </location>
</feature>
<feature type="transmembrane region" description="Helical" evidence="6">
    <location>
        <begin position="245"/>
        <end position="265"/>
    </location>
</feature>
<reference evidence="7 8" key="1">
    <citation type="submission" date="2020-08" db="EMBL/GenBank/DDBJ databases">
        <title>A Genomic Blueprint of the Chicken Gut Microbiome.</title>
        <authorList>
            <person name="Gilroy R."/>
            <person name="Ravi A."/>
            <person name="Getino M."/>
            <person name="Pursley I."/>
            <person name="Horton D.L."/>
            <person name="Alikhan N.-F."/>
            <person name="Baker D."/>
            <person name="Gharbi K."/>
            <person name="Hall N."/>
            <person name="Watson M."/>
            <person name="Adriaenssens E.M."/>
            <person name="Foster-Nyarko E."/>
            <person name="Jarju S."/>
            <person name="Secka A."/>
            <person name="Antonio M."/>
            <person name="Oren A."/>
            <person name="Chaudhuri R."/>
            <person name="La Ragione R.M."/>
            <person name="Hildebrand F."/>
            <person name="Pallen M.J."/>
        </authorList>
    </citation>
    <scope>NUCLEOTIDE SEQUENCE [LARGE SCALE GENOMIC DNA]</scope>
    <source>
        <strain evidence="7 8">Sa3CUN1</strain>
    </source>
</reference>